<accession>A0A8I2KLL3</accession>
<sequence length="392" mass="45753">MSGNISNDIYNIVVNGQSKYTFNFKFIAKSITDVKERVYTFSFSTGEESWITERELLERGKDFFQNIDLIALSNSKYKKLIKHRFFTQPSTVLIVKDKTNIKKSRLSFIDYNVERESFLDKLSLSINIKPELGEKFIQKILSTSLYKSKRVSDSSIYKCRASNKQEFISFDYMPRKENTSYIKCTFNPSKTNIDFIRSTFLILKSTCGRDYEEIIRTSGVLRIDFALDIHGIKAKNCHLNLNRSRYTTIYLDSKGTVESKIYGKGGKRFQVYDKLCEQGIISQKPVTRYEIQLKKFPKKVELEAVFGVFKTIPDLRRYSCNKLKLELCKLDYYLIKQLGVTALRSSLQTDSEKRKLRRILRLAEKDGFGEKLIGSTRNELRRIQKLLFNPKC</sequence>
<evidence type="ECO:0000313" key="1">
    <source>
        <dbReference type="EMBL" id="NLR21769.1"/>
    </source>
</evidence>
<name>A0A8I2KLL3_9GAMM</name>
<keyword evidence="4" id="KW-1185">Reference proteome</keyword>
<reference evidence="1" key="1">
    <citation type="submission" date="2019-10" db="EMBL/GenBank/DDBJ databases">
        <authorList>
            <person name="Paulsen S."/>
        </authorList>
    </citation>
    <scope>NUCLEOTIDE SEQUENCE</scope>
    <source>
        <strain evidence="1">LMG 19692</strain>
    </source>
</reference>
<organism evidence="1 3">
    <name type="scientific">Pseudoalteromonas maricaloris</name>
    <dbReference type="NCBI Taxonomy" id="184924"/>
    <lineage>
        <taxon>Bacteria</taxon>
        <taxon>Pseudomonadati</taxon>
        <taxon>Pseudomonadota</taxon>
        <taxon>Gammaproteobacteria</taxon>
        <taxon>Alteromonadales</taxon>
        <taxon>Pseudoalteromonadaceae</taxon>
        <taxon>Pseudoalteromonas</taxon>
    </lineage>
</organism>
<proteinExistence type="predicted"/>
<evidence type="ECO:0000313" key="3">
    <source>
        <dbReference type="Proteomes" id="UP000646877"/>
    </source>
</evidence>
<dbReference type="AlphaFoldDB" id="A0A8I2KLL3"/>
<evidence type="ECO:0000313" key="4">
    <source>
        <dbReference type="Proteomes" id="UP001304419"/>
    </source>
</evidence>
<evidence type="ECO:0000313" key="2">
    <source>
        <dbReference type="EMBL" id="WOX28309.1"/>
    </source>
</evidence>
<dbReference type="Proteomes" id="UP000646877">
    <property type="component" value="Unassembled WGS sequence"/>
</dbReference>
<evidence type="ECO:0008006" key="5">
    <source>
        <dbReference type="Google" id="ProtNLM"/>
    </source>
</evidence>
<dbReference type="RefSeq" id="WP_193521883.1">
    <property type="nucleotide sequence ID" value="NZ_CBCSDF010000010.1"/>
</dbReference>
<dbReference type="EMBL" id="CP137578">
    <property type="protein sequence ID" value="WOX28309.1"/>
    <property type="molecule type" value="Genomic_DNA"/>
</dbReference>
<dbReference type="Proteomes" id="UP001304419">
    <property type="component" value="Chromosome 1"/>
</dbReference>
<dbReference type="EMBL" id="WEIA01000005">
    <property type="protein sequence ID" value="NLR21769.1"/>
    <property type="molecule type" value="Genomic_DNA"/>
</dbReference>
<gene>
    <name evidence="1" type="ORF">F9Y85_10640</name>
    <name evidence="2" type="ORF">R5H13_17025</name>
</gene>
<protein>
    <recommendedName>
        <fullName evidence="5">Replication protein</fullName>
    </recommendedName>
</protein>
<reference evidence="2 4" key="2">
    <citation type="submission" date="2023-10" db="EMBL/GenBank/DDBJ databases">
        <title>To unveil natural product biosynthetic capacity in Pseudoalteromonas.</title>
        <authorList>
            <person name="Wang J."/>
        </authorList>
    </citation>
    <scope>NUCLEOTIDE SEQUENCE [LARGE SCALE GENOMIC DNA]</scope>
    <source>
        <strain evidence="2 4">DSM 15914</strain>
    </source>
</reference>